<proteinExistence type="predicted"/>
<reference evidence="2" key="1">
    <citation type="journal article" date="2019" name="Int. J. Syst. Evol. Microbiol.">
        <title>The Global Catalogue of Microorganisms (GCM) 10K type strain sequencing project: providing services to taxonomists for standard genome sequencing and annotation.</title>
        <authorList>
            <consortium name="The Broad Institute Genomics Platform"/>
            <consortium name="The Broad Institute Genome Sequencing Center for Infectious Disease"/>
            <person name="Wu L."/>
            <person name="Ma J."/>
        </authorList>
    </citation>
    <scope>NUCLEOTIDE SEQUENCE [LARGE SCALE GENOMIC DNA]</scope>
    <source>
        <strain evidence="2">SYNS20</strain>
    </source>
</reference>
<dbReference type="Proteomes" id="UP001596523">
    <property type="component" value="Unassembled WGS sequence"/>
</dbReference>
<evidence type="ECO:0000313" key="2">
    <source>
        <dbReference type="Proteomes" id="UP001596523"/>
    </source>
</evidence>
<comment type="caution">
    <text evidence="1">The sequence shown here is derived from an EMBL/GenBank/DDBJ whole genome shotgun (WGS) entry which is preliminary data.</text>
</comment>
<organism evidence="1 2">
    <name type="scientific">Streptomyces monticola</name>
    <dbReference type="NCBI Taxonomy" id="2666263"/>
    <lineage>
        <taxon>Bacteria</taxon>
        <taxon>Bacillati</taxon>
        <taxon>Actinomycetota</taxon>
        <taxon>Actinomycetes</taxon>
        <taxon>Kitasatosporales</taxon>
        <taxon>Streptomycetaceae</taxon>
        <taxon>Streptomyces</taxon>
    </lineage>
</organism>
<sequence>MTQTTAVPEGLVLISPLPGGEMKVIPLGTDLEVLAPLASIPGVDQAVWELLEHPVLAGNSFLLARLSSGESIEFAPGEEASSQGDPLSSAFGTGLDTAFRTALDSALRPIADAAAGSATVLQTTGNTPVQISTEST</sequence>
<keyword evidence="2" id="KW-1185">Reference proteome</keyword>
<protein>
    <submittedName>
        <fullName evidence="1">Uncharacterized protein</fullName>
    </submittedName>
</protein>
<evidence type="ECO:0000313" key="1">
    <source>
        <dbReference type="EMBL" id="MFC7308923.1"/>
    </source>
</evidence>
<accession>A0ABW2JSH3</accession>
<dbReference type="EMBL" id="JBHTCF010000018">
    <property type="protein sequence ID" value="MFC7308923.1"/>
    <property type="molecule type" value="Genomic_DNA"/>
</dbReference>
<gene>
    <name evidence="1" type="ORF">ACFQVC_32530</name>
</gene>
<name>A0ABW2JSH3_9ACTN</name>
<dbReference type="RefSeq" id="WP_381837362.1">
    <property type="nucleotide sequence ID" value="NZ_JBHTCF010000018.1"/>
</dbReference>